<dbReference type="OMA" id="ANSYRGH"/>
<dbReference type="Proteomes" id="UP000001593">
    <property type="component" value="Unassembled WGS sequence"/>
</dbReference>
<dbReference type="OrthoDB" id="5967508at2759"/>
<proteinExistence type="predicted"/>
<dbReference type="HOGENOM" id="CLU_913075_0_0_1"/>
<reference evidence="2 3" key="1">
    <citation type="journal article" date="2007" name="Science">
        <title>Sea anemone genome reveals ancestral eumetazoan gene repertoire and genomic organization.</title>
        <authorList>
            <person name="Putnam N.H."/>
            <person name="Srivastava M."/>
            <person name="Hellsten U."/>
            <person name="Dirks B."/>
            <person name="Chapman J."/>
            <person name="Salamov A."/>
            <person name="Terry A."/>
            <person name="Shapiro H."/>
            <person name="Lindquist E."/>
            <person name="Kapitonov V.V."/>
            <person name="Jurka J."/>
            <person name="Genikhovich G."/>
            <person name="Grigoriev I.V."/>
            <person name="Lucas S.M."/>
            <person name="Steele R.E."/>
            <person name="Finnerty J.R."/>
            <person name="Technau U."/>
            <person name="Martindale M.Q."/>
            <person name="Rokhsar D.S."/>
        </authorList>
    </citation>
    <scope>NUCLEOTIDE SEQUENCE [LARGE SCALE GENOMIC DNA]</scope>
    <source>
        <strain evidence="3">CH2 X CH6</strain>
    </source>
</reference>
<protein>
    <submittedName>
        <fullName evidence="2">Uncharacterized protein</fullName>
    </submittedName>
</protein>
<organism evidence="2 3">
    <name type="scientific">Nematostella vectensis</name>
    <name type="common">Starlet sea anemone</name>
    <dbReference type="NCBI Taxonomy" id="45351"/>
    <lineage>
        <taxon>Eukaryota</taxon>
        <taxon>Metazoa</taxon>
        <taxon>Cnidaria</taxon>
        <taxon>Anthozoa</taxon>
        <taxon>Hexacorallia</taxon>
        <taxon>Actiniaria</taxon>
        <taxon>Edwardsiidae</taxon>
        <taxon>Nematostella</taxon>
    </lineage>
</organism>
<feature type="compositionally biased region" description="Low complexity" evidence="1">
    <location>
        <begin position="99"/>
        <end position="131"/>
    </location>
</feature>
<evidence type="ECO:0000313" key="3">
    <source>
        <dbReference type="Proteomes" id="UP000001593"/>
    </source>
</evidence>
<feature type="region of interest" description="Disordered" evidence="1">
    <location>
        <begin position="98"/>
        <end position="131"/>
    </location>
</feature>
<name>A7RW29_NEMVE</name>
<evidence type="ECO:0000313" key="2">
    <source>
        <dbReference type="EMBL" id="EDO44340.1"/>
    </source>
</evidence>
<sequence length="305" mass="34045">MDNIATRSVSSSMRSAISANNYKNHALGKQLKTLEAERDMKLLSIQVKKDDVKFSTSPKMKVKKLKSLPANTSFGGQESVVEIESEERLRRVASANHALPSLATSTPPRTRRATLATQPQKPHSPSLPRRLLHSASSASLWETIELSLADRESQIKSPASPRLLNRRPITPTLTAKLCSAAWTCPDQVSSTTPQEVTAHRGLAIRPLSRNSPQNTSGKEKRKQSTAVFSRLYQAPEPRKRILETGGFAHKSTDLPLPPTSYRLERRRRSVSLPDLSDMLDNLRECRYLRKSVDGDDDDVFLNEKK</sequence>
<dbReference type="KEGG" id="nve:5516334"/>
<gene>
    <name evidence="2" type="ORF">NEMVEDRAFT_v1g241094</name>
</gene>
<dbReference type="AlphaFoldDB" id="A7RW29"/>
<evidence type="ECO:0000256" key="1">
    <source>
        <dbReference type="SAM" id="MobiDB-lite"/>
    </source>
</evidence>
<feature type="region of interest" description="Disordered" evidence="1">
    <location>
        <begin position="188"/>
        <end position="225"/>
    </location>
</feature>
<dbReference type="InParanoid" id="A7RW29"/>
<accession>A7RW29</accession>
<dbReference type="EMBL" id="DS469545">
    <property type="protein sequence ID" value="EDO44340.1"/>
    <property type="molecule type" value="Genomic_DNA"/>
</dbReference>
<keyword evidence="3" id="KW-1185">Reference proteome</keyword>